<evidence type="ECO:0000256" key="1">
    <source>
        <dbReference type="ARBA" id="ARBA00004141"/>
    </source>
</evidence>
<comment type="subcellular location">
    <subcellularLocation>
        <location evidence="1">Membrane</location>
        <topology evidence="1">Multi-pass membrane protein</topology>
    </subcellularLocation>
</comment>
<sequence>MPALSGLHLAPSLASFLCLAWTVALYFAVKPLYQRLPRIWLSPAIVVPALTIALLLITGIPYAEYVADTRWMVWLLGPATIAFAVPIYEHREIVRRHWIALALGVIAGMLVAMLSARLLAEAFHFSSEVSSSLMARSVSTPFAVAVVAHTGGSAELVSLFTVMTGLAGMIVGDTVLGLLRLRSPVAQGASLGTAAHGFGTARARQRHAEEGVVASLTMVLAGVLMVIAGPTLTGWVTALVG</sequence>
<dbReference type="GO" id="GO:0016020">
    <property type="term" value="C:membrane"/>
    <property type="evidence" value="ECO:0007669"/>
    <property type="project" value="UniProtKB-SubCell"/>
</dbReference>
<keyword evidence="3" id="KW-1133">Transmembrane helix</keyword>
<dbReference type="OrthoDB" id="9811701at2"/>
<protein>
    <submittedName>
        <fullName evidence="5">LrgB family protein</fullName>
    </submittedName>
</protein>
<dbReference type="Proteomes" id="UP000253772">
    <property type="component" value="Chromosome c1"/>
</dbReference>
<evidence type="ECO:0000313" key="6">
    <source>
        <dbReference type="Proteomes" id="UP000253772"/>
    </source>
</evidence>
<dbReference type="EMBL" id="CP037900">
    <property type="protein sequence ID" value="QBP09602.1"/>
    <property type="molecule type" value="Genomic_DNA"/>
</dbReference>
<dbReference type="InterPro" id="IPR007300">
    <property type="entry name" value="CidB/LrgB"/>
</dbReference>
<dbReference type="Pfam" id="PF04172">
    <property type="entry name" value="LrgB"/>
    <property type="match status" value="1"/>
</dbReference>
<reference evidence="5 6" key="1">
    <citation type="submission" date="2019-03" db="EMBL/GenBank/DDBJ databases">
        <title>Comparative insights into the high quality Complete genome sequence of highly metal resistant Cupriavidus metallidurans strain BS1 isolated from a gold-copper mine.</title>
        <authorList>
            <person name="Mazhar H.S."/>
            <person name="Rensing C."/>
        </authorList>
    </citation>
    <scope>NUCLEOTIDE SEQUENCE [LARGE SCALE GENOMIC DNA]</scope>
    <source>
        <strain evidence="5 6">BS1</strain>
    </source>
</reference>
<name>A0A132HJY3_9BURK</name>
<organism evidence="5 6">
    <name type="scientific">Cupriavidus metallidurans</name>
    <dbReference type="NCBI Taxonomy" id="119219"/>
    <lineage>
        <taxon>Bacteria</taxon>
        <taxon>Pseudomonadati</taxon>
        <taxon>Pseudomonadota</taxon>
        <taxon>Betaproteobacteria</taxon>
        <taxon>Burkholderiales</taxon>
        <taxon>Burkholderiaceae</taxon>
        <taxon>Cupriavidus</taxon>
    </lineage>
</organism>
<evidence type="ECO:0000313" key="5">
    <source>
        <dbReference type="EMBL" id="QBP09602.1"/>
    </source>
</evidence>
<keyword evidence="4" id="KW-0472">Membrane</keyword>
<keyword evidence="2" id="KW-0812">Transmembrane</keyword>
<evidence type="ECO:0000256" key="4">
    <source>
        <dbReference type="ARBA" id="ARBA00023136"/>
    </source>
</evidence>
<dbReference type="RefSeq" id="WP_017514371.1">
    <property type="nucleotide sequence ID" value="NZ_CP037900.1"/>
</dbReference>
<evidence type="ECO:0000256" key="3">
    <source>
        <dbReference type="ARBA" id="ARBA00022989"/>
    </source>
</evidence>
<evidence type="ECO:0000256" key="2">
    <source>
        <dbReference type="ARBA" id="ARBA00022692"/>
    </source>
</evidence>
<accession>A0A132HJY3</accession>
<dbReference type="AlphaFoldDB" id="A0A132HJY3"/>
<dbReference type="PANTHER" id="PTHR30249:SF16">
    <property type="entry name" value="INNER MEMBRANE PROTEIN"/>
    <property type="match status" value="1"/>
</dbReference>
<proteinExistence type="predicted"/>
<gene>
    <name evidence="5" type="ORF">DDF84_007415</name>
</gene>
<dbReference type="PANTHER" id="PTHR30249">
    <property type="entry name" value="PUTATIVE SEROTONIN TRANSPORTER"/>
    <property type="match status" value="1"/>
</dbReference>